<evidence type="ECO:0008006" key="3">
    <source>
        <dbReference type="Google" id="ProtNLM"/>
    </source>
</evidence>
<dbReference type="Proteomes" id="UP000224567">
    <property type="component" value="Unassembled WGS sequence"/>
</dbReference>
<dbReference type="PANTHER" id="PTHR33022">
    <property type="entry name" value="DUF1985 DOMAIN-CONTAINING PROTEIN"/>
    <property type="match status" value="1"/>
</dbReference>
<proteinExistence type="predicted"/>
<evidence type="ECO:0000313" key="1">
    <source>
        <dbReference type="EMBL" id="PHT42878.1"/>
    </source>
</evidence>
<dbReference type="EMBL" id="MLFT02000007">
    <property type="protein sequence ID" value="PHT42878.1"/>
    <property type="molecule type" value="Genomic_DNA"/>
</dbReference>
<dbReference type="OrthoDB" id="1680482at2759"/>
<dbReference type="AlphaFoldDB" id="A0A2G2WCB7"/>
<organism evidence="1 2">
    <name type="scientific">Capsicum baccatum</name>
    <name type="common">Peruvian pepper</name>
    <dbReference type="NCBI Taxonomy" id="33114"/>
    <lineage>
        <taxon>Eukaryota</taxon>
        <taxon>Viridiplantae</taxon>
        <taxon>Streptophyta</taxon>
        <taxon>Embryophyta</taxon>
        <taxon>Tracheophyta</taxon>
        <taxon>Spermatophyta</taxon>
        <taxon>Magnoliopsida</taxon>
        <taxon>eudicotyledons</taxon>
        <taxon>Gunneridae</taxon>
        <taxon>Pentapetalae</taxon>
        <taxon>asterids</taxon>
        <taxon>lamiids</taxon>
        <taxon>Solanales</taxon>
        <taxon>Solanaceae</taxon>
        <taxon>Solanoideae</taxon>
        <taxon>Capsiceae</taxon>
        <taxon>Capsicum</taxon>
    </lineage>
</organism>
<sequence>MLVKRRYGMSSEIQKKTKILPTYVDISGFWDQKVHTVWSTIKECRDKMGNPFDVEYVEGISQQPIGSLDCVSFVAAYAEYLSDGLQVLNDGLDIGLLYKRYAILLWIYGEAKVQKLYVSGIKNP</sequence>
<name>A0A2G2WCB7_CAPBA</name>
<gene>
    <name evidence="1" type="ORF">CQW23_16903</name>
</gene>
<comment type="caution">
    <text evidence="1">The sequence shown here is derived from an EMBL/GenBank/DDBJ whole genome shotgun (WGS) entry which is preliminary data.</text>
</comment>
<accession>A0A2G2WCB7</accession>
<protein>
    <recommendedName>
        <fullName evidence="3">Ubiquitin-like protease family profile domain-containing protein</fullName>
    </recommendedName>
</protein>
<reference evidence="2" key="2">
    <citation type="journal article" date="2017" name="J. Anim. Genet.">
        <title>Multiple reference genome sequences of hot pepper reveal the massive evolution of plant disease resistance genes by retroduplication.</title>
        <authorList>
            <person name="Kim S."/>
            <person name="Park J."/>
            <person name="Yeom S.-I."/>
            <person name="Kim Y.-M."/>
            <person name="Seo E."/>
            <person name="Kim K.-T."/>
            <person name="Kim M.-S."/>
            <person name="Lee J.M."/>
            <person name="Cheong K."/>
            <person name="Shin H.-S."/>
            <person name="Kim S.-B."/>
            <person name="Han K."/>
            <person name="Lee J."/>
            <person name="Park M."/>
            <person name="Lee H.-A."/>
            <person name="Lee H.-Y."/>
            <person name="Lee Y."/>
            <person name="Oh S."/>
            <person name="Lee J.H."/>
            <person name="Choi E."/>
            <person name="Choi E."/>
            <person name="Lee S.E."/>
            <person name="Jeon J."/>
            <person name="Kim H."/>
            <person name="Choi G."/>
            <person name="Song H."/>
            <person name="Lee J."/>
            <person name="Lee S.-C."/>
            <person name="Kwon J.-K."/>
            <person name="Lee H.-Y."/>
            <person name="Koo N."/>
            <person name="Hong Y."/>
            <person name="Kim R.W."/>
            <person name="Kang W.-H."/>
            <person name="Huh J.H."/>
            <person name="Kang B.-C."/>
            <person name="Yang T.-J."/>
            <person name="Lee Y.-H."/>
            <person name="Bennetzen J.L."/>
            <person name="Choi D."/>
        </authorList>
    </citation>
    <scope>NUCLEOTIDE SEQUENCE [LARGE SCALE GENOMIC DNA]</scope>
    <source>
        <strain evidence="2">cv. PBC81</strain>
    </source>
</reference>
<reference evidence="1 2" key="1">
    <citation type="journal article" date="2017" name="Genome Biol.">
        <title>New reference genome sequences of hot pepper reveal the massive evolution of plant disease-resistance genes by retroduplication.</title>
        <authorList>
            <person name="Kim S."/>
            <person name="Park J."/>
            <person name="Yeom S.I."/>
            <person name="Kim Y.M."/>
            <person name="Seo E."/>
            <person name="Kim K.T."/>
            <person name="Kim M.S."/>
            <person name="Lee J.M."/>
            <person name="Cheong K."/>
            <person name="Shin H.S."/>
            <person name="Kim S.B."/>
            <person name="Han K."/>
            <person name="Lee J."/>
            <person name="Park M."/>
            <person name="Lee H.A."/>
            <person name="Lee H.Y."/>
            <person name="Lee Y."/>
            <person name="Oh S."/>
            <person name="Lee J.H."/>
            <person name="Choi E."/>
            <person name="Choi E."/>
            <person name="Lee S.E."/>
            <person name="Jeon J."/>
            <person name="Kim H."/>
            <person name="Choi G."/>
            <person name="Song H."/>
            <person name="Lee J."/>
            <person name="Lee S.C."/>
            <person name="Kwon J.K."/>
            <person name="Lee H.Y."/>
            <person name="Koo N."/>
            <person name="Hong Y."/>
            <person name="Kim R.W."/>
            <person name="Kang W.H."/>
            <person name="Huh J.H."/>
            <person name="Kang B.C."/>
            <person name="Yang T.J."/>
            <person name="Lee Y.H."/>
            <person name="Bennetzen J.L."/>
            <person name="Choi D."/>
        </authorList>
    </citation>
    <scope>NUCLEOTIDE SEQUENCE [LARGE SCALE GENOMIC DNA]</scope>
    <source>
        <strain evidence="2">cv. PBC81</strain>
    </source>
</reference>
<dbReference type="PANTHER" id="PTHR33022:SF13">
    <property type="entry name" value="UBIQUITIN-LIKE PROTEASE FAMILY PROFILE DOMAIN-CONTAINING PROTEIN"/>
    <property type="match status" value="1"/>
</dbReference>
<evidence type="ECO:0000313" key="2">
    <source>
        <dbReference type="Proteomes" id="UP000224567"/>
    </source>
</evidence>
<keyword evidence="2" id="KW-1185">Reference proteome</keyword>